<dbReference type="Proteomes" id="UP000241587">
    <property type="component" value="Unassembled WGS sequence"/>
</dbReference>
<feature type="signal peptide" evidence="2">
    <location>
        <begin position="1"/>
        <end position="18"/>
    </location>
</feature>
<sequence length="532" mass="59997">RLLVLTFCQAVFFTSIEITDIAKMGAADMNDPFTPDFSEFVNKALDKWKLAGISIAVVDGDNVYSKGYGYANLPDVPATPETLWYGGSTTKAFVTATLAHLIETKKYPALSNGWQTPVSSIIRDDFVTQDDWATKNITLEDLACHRSGLRNNDMGLRLYENGRPWEIRDIARNLRNTPLQWQPRTNFDYNNEGYATLSYVIETITGKWLGDVLKESIWSPLGMTSTYLDLQQAKDAPEDLSTGYYWDSSGKQYAPIPFLPTDIVSGAGAIISNVTDYTKWIRCLLRKEGPLSKAVHKDIRKPRVVDNPEPARGMDVSLYGLSWWRTSIHGHVLYWHSGSVVSHGALIYWLPELDYGVVLLANYPNDVREVIMRRLIYDKLGVPADGRFDIEKELRMAQRKREETIANAATILFPNLPAKPTPSHVDIETLAGRYYAPGNGTFEFSCIKCKKSGKMELVAERTDLLWKTRFTLRHASGNFWVMLASLLEDPSRLSDAFLGAEFRFGIDDSPSELIVTFPTGDYSREIILKRGK</sequence>
<dbReference type="InterPro" id="IPR012338">
    <property type="entry name" value="Beta-lactam/transpept-like"/>
</dbReference>
<comment type="similarity">
    <text evidence="1">Belongs to the peptidase S12 family.</text>
</comment>
<dbReference type="Pfam" id="PF00144">
    <property type="entry name" value="Beta-lactamase"/>
    <property type="match status" value="1"/>
</dbReference>
<evidence type="ECO:0000259" key="3">
    <source>
        <dbReference type="Pfam" id="PF00144"/>
    </source>
</evidence>
<dbReference type="EMBL" id="PVEM01000006">
    <property type="protein sequence ID" value="PTD06996.1"/>
    <property type="molecule type" value="Genomic_DNA"/>
</dbReference>
<keyword evidence="2" id="KW-0732">Signal</keyword>
<reference evidence="4 5" key="1">
    <citation type="submission" date="2018-02" db="EMBL/GenBank/DDBJ databases">
        <title>Fusarium culmorum secondary metabolites in fungal-bacterial-plant interactions.</title>
        <authorList>
            <person name="Schmidt R."/>
        </authorList>
    </citation>
    <scope>NUCLEOTIDE SEQUENCE [LARGE SCALE GENOMIC DNA]</scope>
    <source>
        <strain evidence="4 5">PV</strain>
    </source>
</reference>
<dbReference type="InterPro" id="IPR001466">
    <property type="entry name" value="Beta-lactam-related"/>
</dbReference>
<evidence type="ECO:0000313" key="4">
    <source>
        <dbReference type="EMBL" id="PTD06996.1"/>
    </source>
</evidence>
<feature type="domain" description="Beta-lactamase-related" evidence="3">
    <location>
        <begin position="44"/>
        <end position="373"/>
    </location>
</feature>
<keyword evidence="5" id="KW-1185">Reference proteome</keyword>
<dbReference type="PANTHER" id="PTHR46825">
    <property type="entry name" value="D-ALANYL-D-ALANINE-CARBOXYPEPTIDASE/ENDOPEPTIDASE AMPH"/>
    <property type="match status" value="1"/>
</dbReference>
<accession>A0A2T4GTV9</accession>
<dbReference type="InterPro" id="IPR050491">
    <property type="entry name" value="AmpC-like"/>
</dbReference>
<protein>
    <recommendedName>
        <fullName evidence="3">Beta-lactamase-related domain-containing protein</fullName>
    </recommendedName>
</protein>
<dbReference type="Gene3D" id="3.40.710.10">
    <property type="entry name" value="DD-peptidase/beta-lactamase superfamily"/>
    <property type="match status" value="1"/>
</dbReference>
<evidence type="ECO:0000256" key="2">
    <source>
        <dbReference type="SAM" id="SignalP"/>
    </source>
</evidence>
<name>A0A2T4GTV9_FUSCU</name>
<organism evidence="4 5">
    <name type="scientific">Fusarium culmorum</name>
    <dbReference type="NCBI Taxonomy" id="5516"/>
    <lineage>
        <taxon>Eukaryota</taxon>
        <taxon>Fungi</taxon>
        <taxon>Dikarya</taxon>
        <taxon>Ascomycota</taxon>
        <taxon>Pezizomycotina</taxon>
        <taxon>Sordariomycetes</taxon>
        <taxon>Hypocreomycetidae</taxon>
        <taxon>Hypocreales</taxon>
        <taxon>Nectriaceae</taxon>
        <taxon>Fusarium</taxon>
    </lineage>
</organism>
<gene>
    <name evidence="4" type="ORF">FCULG_00005815</name>
</gene>
<dbReference type="PANTHER" id="PTHR46825:SF9">
    <property type="entry name" value="BETA-LACTAMASE-RELATED DOMAIN-CONTAINING PROTEIN"/>
    <property type="match status" value="1"/>
</dbReference>
<comment type="caution">
    <text evidence="4">The sequence shown here is derived from an EMBL/GenBank/DDBJ whole genome shotgun (WGS) entry which is preliminary data.</text>
</comment>
<dbReference type="OrthoDB" id="5946976at2759"/>
<feature type="chain" id="PRO_5015474910" description="Beta-lactamase-related domain-containing protein" evidence="2">
    <location>
        <begin position="19"/>
        <end position="532"/>
    </location>
</feature>
<evidence type="ECO:0000256" key="1">
    <source>
        <dbReference type="ARBA" id="ARBA00038215"/>
    </source>
</evidence>
<evidence type="ECO:0000313" key="5">
    <source>
        <dbReference type="Proteomes" id="UP000241587"/>
    </source>
</evidence>
<dbReference type="AlphaFoldDB" id="A0A2T4GTV9"/>
<feature type="non-terminal residue" evidence="4">
    <location>
        <position position="1"/>
    </location>
</feature>
<proteinExistence type="inferred from homology"/>
<dbReference type="SUPFAM" id="SSF56601">
    <property type="entry name" value="beta-lactamase/transpeptidase-like"/>
    <property type="match status" value="1"/>
</dbReference>
<dbReference type="OMA" id="YRDPWYG"/>